<evidence type="ECO:0000313" key="2">
    <source>
        <dbReference type="Proteomes" id="UP000185728"/>
    </source>
</evidence>
<accession>A0ABY1L0X6</accession>
<gene>
    <name evidence="1" type="ORF">SAMN05421766_10831</name>
</gene>
<organism evidence="1 2">
    <name type="scientific">Zobellia uliginosa</name>
    <dbReference type="NCBI Taxonomy" id="143224"/>
    <lineage>
        <taxon>Bacteria</taxon>
        <taxon>Pseudomonadati</taxon>
        <taxon>Bacteroidota</taxon>
        <taxon>Flavobacteriia</taxon>
        <taxon>Flavobacteriales</taxon>
        <taxon>Flavobacteriaceae</taxon>
        <taxon>Zobellia</taxon>
    </lineage>
</organism>
<dbReference type="EMBL" id="FTOB01000008">
    <property type="protein sequence ID" value="SIT05417.1"/>
    <property type="molecule type" value="Genomic_DNA"/>
</dbReference>
<comment type="caution">
    <text evidence="1">The sequence shown here is derived from an EMBL/GenBank/DDBJ whole genome shotgun (WGS) entry which is preliminary data.</text>
</comment>
<dbReference type="Proteomes" id="UP000185728">
    <property type="component" value="Unassembled WGS sequence"/>
</dbReference>
<reference evidence="1 2" key="1">
    <citation type="submission" date="2017-01" db="EMBL/GenBank/DDBJ databases">
        <authorList>
            <person name="Varghese N."/>
            <person name="Submissions S."/>
        </authorList>
    </citation>
    <scope>NUCLEOTIDE SEQUENCE [LARGE SCALE GENOMIC DNA]</scope>
    <source>
        <strain evidence="1 2">DSM 2061</strain>
    </source>
</reference>
<keyword evidence="2" id="KW-1185">Reference proteome</keyword>
<proteinExistence type="predicted"/>
<protein>
    <submittedName>
        <fullName evidence="1">Uncharacterized protein</fullName>
    </submittedName>
</protein>
<name>A0ABY1L0X6_9FLAO</name>
<sequence>MSPKNDTRNNTIVNTVIANRMVCDKLMAGMY</sequence>
<evidence type="ECO:0000313" key="1">
    <source>
        <dbReference type="EMBL" id="SIT05417.1"/>
    </source>
</evidence>